<dbReference type="SMART" id="SM00129">
    <property type="entry name" value="KISc"/>
    <property type="match status" value="1"/>
</dbReference>
<keyword evidence="4" id="KW-0934">Plastid</keyword>
<comment type="subunit">
    <text evidence="2">Homodimer.</text>
</comment>
<reference evidence="15" key="1">
    <citation type="submission" date="2021-08" db="EMBL/GenBank/DDBJ databases">
        <title>WGS assembly of Ceratopteris richardii.</title>
        <authorList>
            <person name="Marchant D.B."/>
            <person name="Chen G."/>
            <person name="Jenkins J."/>
            <person name="Shu S."/>
            <person name="Leebens-Mack J."/>
            <person name="Grimwood J."/>
            <person name="Schmutz J."/>
            <person name="Soltis P."/>
            <person name="Soltis D."/>
            <person name="Chen Z.-H."/>
        </authorList>
    </citation>
    <scope>NUCLEOTIDE SEQUENCE</scope>
    <source>
        <strain evidence="15">Whitten #5841</strain>
        <tissue evidence="15">Leaf</tissue>
    </source>
</reference>
<dbReference type="PANTHER" id="PTHR47969">
    <property type="entry name" value="CHROMOSOME-ASSOCIATED KINESIN KIF4A-RELATED"/>
    <property type="match status" value="1"/>
</dbReference>
<dbReference type="Proteomes" id="UP000825935">
    <property type="component" value="Chromosome 2"/>
</dbReference>
<evidence type="ECO:0000313" key="16">
    <source>
        <dbReference type="Proteomes" id="UP000825935"/>
    </source>
</evidence>
<dbReference type="GO" id="GO:0005524">
    <property type="term" value="F:ATP binding"/>
    <property type="evidence" value="ECO:0007669"/>
    <property type="project" value="UniProtKB-UniRule"/>
</dbReference>
<dbReference type="Pfam" id="PF25764">
    <property type="entry name" value="KIF21A_4th"/>
    <property type="match status" value="1"/>
</dbReference>
<keyword evidence="8 11" id="KW-0505">Motor protein</keyword>
<dbReference type="PANTHER" id="PTHR47969:SF15">
    <property type="entry name" value="CHROMOSOME-ASSOCIATED KINESIN KIF4A-RELATED"/>
    <property type="match status" value="1"/>
</dbReference>
<dbReference type="Pfam" id="PF00225">
    <property type="entry name" value="Kinesin"/>
    <property type="match status" value="1"/>
</dbReference>
<dbReference type="InterPro" id="IPR001752">
    <property type="entry name" value="Kinesin_motor_dom"/>
</dbReference>
<accession>A0A8T2V6A3</accession>
<evidence type="ECO:0000256" key="12">
    <source>
        <dbReference type="SAM" id="Coils"/>
    </source>
</evidence>
<feature type="compositionally biased region" description="Pro residues" evidence="13">
    <location>
        <begin position="29"/>
        <end position="48"/>
    </location>
</feature>
<evidence type="ECO:0000256" key="4">
    <source>
        <dbReference type="ARBA" id="ARBA00022528"/>
    </source>
</evidence>
<feature type="coiled-coil region" evidence="12">
    <location>
        <begin position="947"/>
        <end position="1024"/>
    </location>
</feature>
<comment type="subcellular location">
    <subcellularLocation>
        <location evidence="1">Cytoplasm</location>
    </subcellularLocation>
</comment>
<dbReference type="GO" id="GO:0007052">
    <property type="term" value="P:mitotic spindle organization"/>
    <property type="evidence" value="ECO:0007669"/>
    <property type="project" value="TreeGrafter"/>
</dbReference>
<keyword evidence="4" id="KW-0150">Chloroplast</keyword>
<feature type="region of interest" description="Disordered" evidence="13">
    <location>
        <begin position="17"/>
        <end position="63"/>
    </location>
</feature>
<evidence type="ECO:0000256" key="1">
    <source>
        <dbReference type="ARBA" id="ARBA00004496"/>
    </source>
</evidence>
<dbReference type="PRINTS" id="PR00380">
    <property type="entry name" value="KINESINHEAVY"/>
</dbReference>
<dbReference type="GO" id="GO:0003777">
    <property type="term" value="F:microtubule motor activity"/>
    <property type="evidence" value="ECO:0007669"/>
    <property type="project" value="InterPro"/>
</dbReference>
<feature type="domain" description="Kinesin motor" evidence="14">
    <location>
        <begin position="68"/>
        <end position="432"/>
    </location>
</feature>
<evidence type="ECO:0000256" key="7">
    <source>
        <dbReference type="ARBA" id="ARBA00023054"/>
    </source>
</evidence>
<dbReference type="Gene3D" id="3.40.850.10">
    <property type="entry name" value="Kinesin motor domain"/>
    <property type="match status" value="1"/>
</dbReference>
<dbReference type="InterPro" id="IPR019821">
    <property type="entry name" value="Kinesin_motor_CS"/>
</dbReference>
<feature type="binding site" evidence="11">
    <location>
        <begin position="147"/>
        <end position="154"/>
    </location>
    <ligand>
        <name>ATP</name>
        <dbReference type="ChEBI" id="CHEBI:30616"/>
    </ligand>
</feature>
<dbReference type="GO" id="GO:0005737">
    <property type="term" value="C:cytoplasm"/>
    <property type="evidence" value="ECO:0007669"/>
    <property type="project" value="UniProtKB-SubCell"/>
</dbReference>
<comment type="caution">
    <text evidence="15">The sequence shown here is derived from an EMBL/GenBank/DDBJ whole genome shotgun (WGS) entry which is preliminary data.</text>
</comment>
<keyword evidence="9" id="KW-0961">Cell wall biogenesis/degradation</keyword>
<name>A0A8T2V6A3_CERRI</name>
<keyword evidence="7 12" id="KW-0175">Coiled coil</keyword>
<evidence type="ECO:0000256" key="6">
    <source>
        <dbReference type="ARBA" id="ARBA00022840"/>
    </source>
</evidence>
<keyword evidence="5 11" id="KW-0547">Nucleotide-binding</keyword>
<keyword evidence="16" id="KW-1185">Reference proteome</keyword>
<dbReference type="InterPro" id="IPR036961">
    <property type="entry name" value="Kinesin_motor_dom_sf"/>
</dbReference>
<dbReference type="GO" id="GO:0005875">
    <property type="term" value="C:microtubule associated complex"/>
    <property type="evidence" value="ECO:0007669"/>
    <property type="project" value="TreeGrafter"/>
</dbReference>
<dbReference type="SUPFAM" id="SSF52540">
    <property type="entry name" value="P-loop containing nucleoside triphosphate hydrolases"/>
    <property type="match status" value="1"/>
</dbReference>
<dbReference type="InterPro" id="IPR027640">
    <property type="entry name" value="Kinesin-like_fam"/>
</dbReference>
<evidence type="ECO:0000313" key="15">
    <source>
        <dbReference type="EMBL" id="KAH7443977.1"/>
    </source>
</evidence>
<evidence type="ECO:0000256" key="10">
    <source>
        <dbReference type="ARBA" id="ARBA00061175"/>
    </source>
</evidence>
<dbReference type="GO" id="GO:0071555">
    <property type="term" value="P:cell wall organization"/>
    <property type="evidence" value="ECO:0007669"/>
    <property type="project" value="UniProtKB-KW"/>
</dbReference>
<evidence type="ECO:0000256" key="13">
    <source>
        <dbReference type="SAM" id="MobiDB-lite"/>
    </source>
</evidence>
<dbReference type="OMA" id="SSECMTE"/>
<feature type="coiled-coil region" evidence="12">
    <location>
        <begin position="447"/>
        <end position="518"/>
    </location>
</feature>
<organism evidence="15 16">
    <name type="scientific">Ceratopteris richardii</name>
    <name type="common">Triangle waterfern</name>
    <dbReference type="NCBI Taxonomy" id="49495"/>
    <lineage>
        <taxon>Eukaryota</taxon>
        <taxon>Viridiplantae</taxon>
        <taxon>Streptophyta</taxon>
        <taxon>Embryophyta</taxon>
        <taxon>Tracheophyta</taxon>
        <taxon>Polypodiopsida</taxon>
        <taxon>Polypodiidae</taxon>
        <taxon>Polypodiales</taxon>
        <taxon>Pteridineae</taxon>
        <taxon>Pteridaceae</taxon>
        <taxon>Parkerioideae</taxon>
        <taxon>Ceratopteris</taxon>
    </lineage>
</organism>
<evidence type="ECO:0000259" key="14">
    <source>
        <dbReference type="PROSITE" id="PS50067"/>
    </source>
</evidence>
<feature type="coiled-coil region" evidence="12">
    <location>
        <begin position="627"/>
        <end position="761"/>
    </location>
</feature>
<dbReference type="FunFam" id="3.40.850.10:FF:000032">
    <property type="entry name" value="kinesin-like protein KIN-4A isoform X1"/>
    <property type="match status" value="1"/>
</dbReference>
<evidence type="ECO:0000256" key="5">
    <source>
        <dbReference type="ARBA" id="ARBA00022741"/>
    </source>
</evidence>
<dbReference type="PROSITE" id="PS00411">
    <property type="entry name" value="KINESIN_MOTOR_1"/>
    <property type="match status" value="1"/>
</dbReference>
<dbReference type="GO" id="GO:0008017">
    <property type="term" value="F:microtubule binding"/>
    <property type="evidence" value="ECO:0007669"/>
    <property type="project" value="InterPro"/>
</dbReference>
<evidence type="ECO:0000256" key="3">
    <source>
        <dbReference type="ARBA" id="ARBA00022490"/>
    </source>
</evidence>
<evidence type="ECO:0000256" key="9">
    <source>
        <dbReference type="ARBA" id="ARBA00023316"/>
    </source>
</evidence>
<dbReference type="PROSITE" id="PS50067">
    <property type="entry name" value="KINESIN_MOTOR_2"/>
    <property type="match status" value="1"/>
</dbReference>
<dbReference type="EMBL" id="CM035407">
    <property type="protein sequence ID" value="KAH7443977.1"/>
    <property type="molecule type" value="Genomic_DNA"/>
</dbReference>
<dbReference type="EMBL" id="CM035407">
    <property type="protein sequence ID" value="KAH7443976.1"/>
    <property type="molecule type" value="Genomic_DNA"/>
</dbReference>
<keyword evidence="6 11" id="KW-0067">ATP-binding</keyword>
<dbReference type="GO" id="GO:0051231">
    <property type="term" value="P:spindle elongation"/>
    <property type="evidence" value="ECO:0007669"/>
    <property type="project" value="TreeGrafter"/>
</dbReference>
<sequence>MDSVSCPEGLNTPCCDGGISEGEGYGASPSPPHSPHPAPAFHPPPPFPGASSPEATIIDGKESPSSQRIVVAVRVRPLTATERLQGCKDCITVVPGEPQVQLGSNVFTFDHVYGSTCSSSNSIFDECVAPLIDGLFQGYNATVLAYGQTGSGKTYTMGTGFTVGGSTDGIIPRVMEALFKRAESNSGDVDLQIRVSFIEILKEEVHDLLDPNPSGMGKSEISSGMGFFSGGCKGLLPVKPPIQIRETTNGEIMLAGVREVDVRNLQEMALCLEQGALCRATGSTNMNPCSSRSHAIFTVTLEQRRKLDVGSHDPNPTTDDREDFLCAKLHLVDLAGSERAKRTGTDGLRFKEGVHINKGLLALGNVISALGDERKRKEGGHIPYRDSKLTRLLQDSLGGNSRTVMIACVSPADANAEETLNTLKYANRARNIQNKPMVNRDPVAAEMQRLRQQLELLQTELMCARAVGSTALDTQRIAWLEASNTELQRELHESQASCEILSKRMLEAQAERDQLQLQLEYHQSGKKIDGPKMNEDVGILKLQLERIQELETKLQQMQRPQLSDLHRSNNQDICSGSLNETFSMSVQCMDFGSESSDTLKARSLSGSVFGDEEAETIAKEWEHNVRQDTLGKELQNLNKCLEQKEAEMRNFLKSDTALWRHHFEKKLHELEEEKKALQRERDILLVEMENLVSMTDEQAQKMKEAYAQKLKVLESQIAELKRNQERQAHLLRQKQKSDEAAKRLQEEIHKMKAQRVHLMHKIKQEADCFRLWKASRERELFQLKKEGRRNEFEMKKLHMLNQRQKMVLQRKTEEAAAVTRRLKELLEVRKHTTKNNSNQGLATSENIAQMNEKDLQRWLNNELEVAVRINEVRTAYEKQREARASIAKELEELRKEEACDQLDLNEKENCAAGNAISEYCCSSTSSMARKHRINFLDSLLTASSSALVDMAAELSDAEERERALSENKRWNSFESLSDLKSLLQLTFNAAAAARCQLHELELERNELKNKVNAFRELLKQSKREVDTRQRGSKEQAVAMALLTSNKVKAPADNDTHCRVEELSIELSRIQAHASSRVYCVNDSSYLKSSRVNAFPENLSKVVSTGQTSCMNPSSNKGRLWKWKWKEQWWMLHLRWWQKPWQFSDWMKQTEKVPARIRSSRVDMGHLL</sequence>
<protein>
    <recommendedName>
        <fullName evidence="14">Kinesin motor domain-containing protein</fullName>
    </recommendedName>
</protein>
<dbReference type="InterPro" id="IPR027417">
    <property type="entry name" value="P-loop_NTPase"/>
</dbReference>
<evidence type="ECO:0000256" key="2">
    <source>
        <dbReference type="ARBA" id="ARBA00011738"/>
    </source>
</evidence>
<evidence type="ECO:0000256" key="8">
    <source>
        <dbReference type="ARBA" id="ARBA00023175"/>
    </source>
</evidence>
<comment type="similarity">
    <text evidence="10">Belongs to the TRAFAC class myosin-kinesin ATPase superfamily. Kinesin family. KIN-4 subfamily.</text>
</comment>
<evidence type="ECO:0000256" key="11">
    <source>
        <dbReference type="PROSITE-ProRule" id="PRU00283"/>
    </source>
</evidence>
<proteinExistence type="inferred from homology"/>
<dbReference type="CDD" id="cd01372">
    <property type="entry name" value="KISc_KIF4"/>
    <property type="match status" value="1"/>
</dbReference>
<gene>
    <name evidence="15" type="ORF">KP509_02G058600</name>
</gene>
<dbReference type="AlphaFoldDB" id="A0A8T2V6A3"/>
<dbReference type="OrthoDB" id="3176171at2759"/>
<keyword evidence="3" id="KW-0963">Cytoplasm</keyword>
<dbReference type="GO" id="GO:0007018">
    <property type="term" value="P:microtubule-based movement"/>
    <property type="evidence" value="ECO:0007669"/>
    <property type="project" value="InterPro"/>
</dbReference>